<name>A0A1F6C5S1_9BACT</name>
<evidence type="ECO:0000313" key="9">
    <source>
        <dbReference type="Proteomes" id="UP000178249"/>
    </source>
</evidence>
<reference evidence="8 9" key="1">
    <citation type="journal article" date="2016" name="Nat. Commun.">
        <title>Thousands of microbial genomes shed light on interconnected biogeochemical processes in an aquifer system.</title>
        <authorList>
            <person name="Anantharaman K."/>
            <person name="Brown C.T."/>
            <person name="Hug L.A."/>
            <person name="Sharon I."/>
            <person name="Castelle C.J."/>
            <person name="Probst A.J."/>
            <person name="Thomas B.C."/>
            <person name="Singh A."/>
            <person name="Wilkins M.J."/>
            <person name="Karaoz U."/>
            <person name="Brodie E.L."/>
            <person name="Williams K.H."/>
            <person name="Hubbard S.S."/>
            <person name="Banfield J.F."/>
        </authorList>
    </citation>
    <scope>NUCLEOTIDE SEQUENCE [LARGE SCALE GENOMIC DNA]</scope>
</reference>
<protein>
    <recommendedName>
        <fullName evidence="4 5">Peptide chain release factor 2</fullName>
        <shortName evidence="4">RF-2</shortName>
    </recommendedName>
</protein>
<dbReference type="SMART" id="SM00937">
    <property type="entry name" value="PCRF"/>
    <property type="match status" value="1"/>
</dbReference>
<evidence type="ECO:0000256" key="4">
    <source>
        <dbReference type="HAMAP-Rule" id="MF_00094"/>
    </source>
</evidence>
<keyword evidence="2 4" id="KW-0488">Methylation</keyword>
<proteinExistence type="inferred from homology"/>
<dbReference type="InterPro" id="IPR004374">
    <property type="entry name" value="PrfB"/>
</dbReference>
<keyword evidence="3 4" id="KW-0648">Protein biosynthesis</keyword>
<evidence type="ECO:0000256" key="6">
    <source>
        <dbReference type="SAM" id="Coils"/>
    </source>
</evidence>
<dbReference type="HAMAP" id="MF_00094">
    <property type="entry name" value="Rel_fac_2"/>
    <property type="match status" value="1"/>
</dbReference>
<feature type="coiled-coil region" evidence="6">
    <location>
        <begin position="8"/>
        <end position="67"/>
    </location>
</feature>
<keyword evidence="6" id="KW-0175">Coiled coil</keyword>
<dbReference type="AlphaFoldDB" id="A0A1F6C5S1"/>
<dbReference type="NCBIfam" id="TIGR00020">
    <property type="entry name" value="prfB"/>
    <property type="match status" value="1"/>
</dbReference>
<dbReference type="Gene3D" id="3.30.70.1660">
    <property type="match status" value="1"/>
</dbReference>
<comment type="subcellular location">
    <subcellularLocation>
        <location evidence="4">Cytoplasm</location>
    </subcellularLocation>
</comment>
<sequence>MFWKREDAKEISKKREALRREIDTWEAIDQEVSEELEVAKLAVEENNKDLETDIQKKYEELKKKFDELEFFLLFRGKYDRNNALIAIHAGTGGTDAQDWAGMLLRMILRYCERRGFSVRIVDEHRGQEAGIKSAILDVQGEWAYGYLKSEHGVHRLVRISPFDAEKMRHTSFALIEVMPEIAEVEEVKIDPKDIRMDTFLSSGAGGQSVQTTYSAVRLVHIPTGIIVTCQNERSQRQNRETAMKILRARLHQLNLAEQTKEKEKLRGEYHEAAWGNQIRSYVIHPYKLVKDHRSDFETADPNAVLDGKLEPFAEAFLKMEK</sequence>
<feature type="domain" description="Peptide chain release factor" evidence="7">
    <location>
        <begin position="40"/>
        <end position="150"/>
    </location>
</feature>
<gene>
    <name evidence="4" type="primary">prfB</name>
    <name evidence="8" type="ORF">A2841_00040</name>
</gene>
<comment type="similarity">
    <text evidence="1 4">Belongs to the prokaryotic/mitochondrial release factor family.</text>
</comment>
<dbReference type="SUPFAM" id="SSF75620">
    <property type="entry name" value="Release factor"/>
    <property type="match status" value="1"/>
</dbReference>
<evidence type="ECO:0000259" key="7">
    <source>
        <dbReference type="SMART" id="SM00937"/>
    </source>
</evidence>
<dbReference type="EMBL" id="MFKP01000008">
    <property type="protein sequence ID" value="OGG44458.1"/>
    <property type="molecule type" value="Genomic_DNA"/>
</dbReference>
<dbReference type="PANTHER" id="PTHR43116">
    <property type="entry name" value="PEPTIDE CHAIN RELEASE FACTOR 2"/>
    <property type="match status" value="1"/>
</dbReference>
<accession>A0A1F6C5S1</accession>
<evidence type="ECO:0000256" key="1">
    <source>
        <dbReference type="ARBA" id="ARBA00010835"/>
    </source>
</evidence>
<keyword evidence="4" id="KW-0963">Cytoplasm</keyword>
<evidence type="ECO:0000313" key="8">
    <source>
        <dbReference type="EMBL" id="OGG44458.1"/>
    </source>
</evidence>
<feature type="modified residue" description="N5-methylglutamine" evidence="4">
    <location>
        <position position="207"/>
    </location>
</feature>
<comment type="caution">
    <text evidence="8">The sequence shown here is derived from an EMBL/GenBank/DDBJ whole genome shotgun (WGS) entry which is preliminary data.</text>
</comment>
<dbReference type="Pfam" id="PF03462">
    <property type="entry name" value="PCRF"/>
    <property type="match status" value="1"/>
</dbReference>
<dbReference type="InterPro" id="IPR045853">
    <property type="entry name" value="Pep_chain_release_fac_I_sf"/>
</dbReference>
<dbReference type="InterPro" id="IPR005139">
    <property type="entry name" value="PCRF"/>
</dbReference>
<dbReference type="GO" id="GO:0016149">
    <property type="term" value="F:translation release factor activity, codon specific"/>
    <property type="evidence" value="ECO:0007669"/>
    <property type="project" value="UniProtKB-UniRule"/>
</dbReference>
<dbReference type="Pfam" id="PF00472">
    <property type="entry name" value="RF-1"/>
    <property type="match status" value="1"/>
</dbReference>
<comment type="PTM">
    <text evidence="4">Methylated by PrmC. Methylation increases the termination efficiency of RF2.</text>
</comment>
<organism evidence="8 9">
    <name type="scientific">Candidatus Kaiserbacteria bacterium RIFCSPHIGHO2_01_FULL_48_10</name>
    <dbReference type="NCBI Taxonomy" id="1798476"/>
    <lineage>
        <taxon>Bacteria</taxon>
        <taxon>Candidatus Kaiseribacteriota</taxon>
    </lineage>
</organism>
<dbReference type="Gene3D" id="1.20.58.410">
    <property type="entry name" value="Release factor"/>
    <property type="match status" value="1"/>
</dbReference>
<dbReference type="GO" id="GO:0005737">
    <property type="term" value="C:cytoplasm"/>
    <property type="evidence" value="ECO:0007669"/>
    <property type="project" value="UniProtKB-SubCell"/>
</dbReference>
<dbReference type="Proteomes" id="UP000178249">
    <property type="component" value="Unassembled WGS sequence"/>
</dbReference>
<comment type="function">
    <text evidence="4">Peptide chain release factor 2 directs the termination of translation in response to the peptide chain termination codons UGA and UAA.</text>
</comment>
<evidence type="ECO:0000256" key="5">
    <source>
        <dbReference type="NCBIfam" id="TIGR00020"/>
    </source>
</evidence>
<dbReference type="FunFam" id="3.30.160.20:FF:000004">
    <property type="entry name" value="Peptide chain release factor 1"/>
    <property type="match status" value="1"/>
</dbReference>
<dbReference type="PANTHER" id="PTHR43116:SF3">
    <property type="entry name" value="CLASS I PEPTIDE CHAIN RELEASE FACTOR"/>
    <property type="match status" value="1"/>
</dbReference>
<dbReference type="InterPro" id="IPR000352">
    <property type="entry name" value="Pep_chain_release_fac_I"/>
</dbReference>
<evidence type="ECO:0000256" key="2">
    <source>
        <dbReference type="ARBA" id="ARBA00022481"/>
    </source>
</evidence>
<evidence type="ECO:0000256" key="3">
    <source>
        <dbReference type="ARBA" id="ARBA00022917"/>
    </source>
</evidence>
<dbReference type="Gene3D" id="3.30.160.20">
    <property type="match status" value="1"/>
</dbReference>